<feature type="chain" id="PRO_5047223962" evidence="3">
    <location>
        <begin position="31"/>
        <end position="458"/>
    </location>
</feature>
<name>A0ABV6N2H2_9PSEU</name>
<organism evidence="5 6">
    <name type="scientific">Kutzneria chonburiensis</name>
    <dbReference type="NCBI Taxonomy" id="1483604"/>
    <lineage>
        <taxon>Bacteria</taxon>
        <taxon>Bacillati</taxon>
        <taxon>Actinomycetota</taxon>
        <taxon>Actinomycetes</taxon>
        <taxon>Pseudonocardiales</taxon>
        <taxon>Pseudonocardiaceae</taxon>
        <taxon>Kutzneria</taxon>
    </lineage>
</organism>
<feature type="domain" description="Thioester" evidence="4">
    <location>
        <begin position="94"/>
        <end position="219"/>
    </location>
</feature>
<reference evidence="5 6" key="1">
    <citation type="submission" date="2024-09" db="EMBL/GenBank/DDBJ databases">
        <authorList>
            <person name="Sun Q."/>
            <person name="Mori K."/>
        </authorList>
    </citation>
    <scope>NUCLEOTIDE SEQUENCE [LARGE SCALE GENOMIC DNA]</scope>
    <source>
        <strain evidence="5 6">TBRC 1432</strain>
    </source>
</reference>
<dbReference type="Gene3D" id="1.10.150.480">
    <property type="match status" value="1"/>
</dbReference>
<keyword evidence="6" id="KW-1185">Reference proteome</keyword>
<dbReference type="InterPro" id="IPR013552">
    <property type="entry name" value="Thioester_dom"/>
</dbReference>
<evidence type="ECO:0000259" key="4">
    <source>
        <dbReference type="Pfam" id="PF08341"/>
    </source>
</evidence>
<feature type="region of interest" description="Disordered" evidence="1">
    <location>
        <begin position="353"/>
        <end position="416"/>
    </location>
</feature>
<keyword evidence="2" id="KW-1133">Transmembrane helix</keyword>
<proteinExistence type="predicted"/>
<feature type="signal peptide" evidence="3">
    <location>
        <begin position="1"/>
        <end position="30"/>
    </location>
</feature>
<keyword evidence="2" id="KW-0812">Transmembrane</keyword>
<feature type="compositionally biased region" description="Low complexity" evidence="1">
    <location>
        <begin position="357"/>
        <end position="402"/>
    </location>
</feature>
<evidence type="ECO:0000313" key="5">
    <source>
        <dbReference type="EMBL" id="MFC0546569.1"/>
    </source>
</evidence>
<feature type="region of interest" description="Disordered" evidence="1">
    <location>
        <begin position="36"/>
        <end position="59"/>
    </location>
</feature>
<keyword evidence="3" id="KW-0732">Signal</keyword>
<gene>
    <name evidence="5" type="ORF">ACFFH7_34010</name>
</gene>
<comment type="caution">
    <text evidence="5">The sequence shown here is derived from an EMBL/GenBank/DDBJ whole genome shotgun (WGS) entry which is preliminary data.</text>
</comment>
<dbReference type="NCBIfam" id="TIGR01167">
    <property type="entry name" value="LPXTG_anchor"/>
    <property type="match status" value="1"/>
</dbReference>
<evidence type="ECO:0000256" key="3">
    <source>
        <dbReference type="SAM" id="SignalP"/>
    </source>
</evidence>
<sequence>MANRFHPGRIAAAVLGASIALMSAAPLAFADNGNGSSDHGGFATPRGPRDQAPSAKSDADFEKNGLNVHLVGDKFKSEQTLLIPVTVNGQKVYTYCVELNVDIDGNVKMVEVPWDKYPYEATPGDKDGGFKAHAGKINWILQNSYPNVGADKLTQTLAAAGVKLHNGLSAAEAISATQSAIWNLSDGAKLDESNPTPFDGKDAGADVVAAYHYLLDHATDLPQPTASMDLTPASATGKAGDLIGPFKVTASNVTGKITVTPHLPNGVTLTDKDGKALGDVVNGTEVFIKVPAGAAADKGSFALDAKVHLNAGRLFVGSNGKDGKPSDKAITQSLIVAKPTDINLHKEAVATWTVGDTTPPSSTTTTTKPTTPTTTTQPCVPSTSPTTTTTSPNGGGTTSSSTPMPPSCNTPTPTTSADTNELAYTGASVIGPVIAGLVLIGAGIGALFFVRRRKANHS</sequence>
<evidence type="ECO:0000256" key="2">
    <source>
        <dbReference type="SAM" id="Phobius"/>
    </source>
</evidence>
<dbReference type="Proteomes" id="UP001589810">
    <property type="component" value="Unassembled WGS sequence"/>
</dbReference>
<dbReference type="NCBIfam" id="TIGR03934">
    <property type="entry name" value="TQXA_dom"/>
    <property type="match status" value="1"/>
</dbReference>
<dbReference type="Pfam" id="PF08341">
    <property type="entry name" value="TED"/>
    <property type="match status" value="1"/>
</dbReference>
<evidence type="ECO:0000313" key="6">
    <source>
        <dbReference type="Proteomes" id="UP001589810"/>
    </source>
</evidence>
<dbReference type="InterPro" id="IPR023849">
    <property type="entry name" value="TQXA_dom"/>
</dbReference>
<feature type="transmembrane region" description="Helical" evidence="2">
    <location>
        <begin position="429"/>
        <end position="450"/>
    </location>
</feature>
<accession>A0ABV6N2H2</accession>
<keyword evidence="2" id="KW-0472">Membrane</keyword>
<evidence type="ECO:0000256" key="1">
    <source>
        <dbReference type="SAM" id="MobiDB-lite"/>
    </source>
</evidence>
<dbReference type="RefSeq" id="WP_273936809.1">
    <property type="nucleotide sequence ID" value="NZ_CP097263.1"/>
</dbReference>
<protein>
    <submittedName>
        <fullName evidence="5">Cys-Gln thioester bond-forming surface protein</fullName>
    </submittedName>
</protein>
<dbReference type="EMBL" id="JBHLUD010000013">
    <property type="protein sequence ID" value="MFC0546569.1"/>
    <property type="molecule type" value="Genomic_DNA"/>
</dbReference>